<name>A0A2H0V4K9_9BACT</name>
<dbReference type="GO" id="GO:0046872">
    <property type="term" value="F:metal ion binding"/>
    <property type="evidence" value="ECO:0007669"/>
    <property type="project" value="UniProtKB-KW"/>
</dbReference>
<keyword evidence="6 11" id="KW-0378">Hydrolase</keyword>
<dbReference type="CDD" id="cd06163">
    <property type="entry name" value="S2P-M50_PDZ_RseP-like"/>
    <property type="match status" value="1"/>
</dbReference>
<dbReference type="GO" id="GO:0004222">
    <property type="term" value="F:metalloendopeptidase activity"/>
    <property type="evidence" value="ECO:0007669"/>
    <property type="project" value="InterPro"/>
</dbReference>
<keyword evidence="7 11" id="KW-0862">Zinc</keyword>
<dbReference type="Proteomes" id="UP000229901">
    <property type="component" value="Unassembled WGS sequence"/>
</dbReference>
<sequence length="377" mass="42115">MLLTIVVFVLMLGLLVFAHELGHYWTARKLGVKAEEFGFGLPPRMFGWKKVNGKRKIFWGNKDVDELKSEDTVWSINWLPLGGFVKIKGEDGENKENDSFAKQKPWKRIVILSAGVFMNFILSMVLLAIVFMLGAPQIVETERARETVVDPKIQILQVMPDSPAEAAGVKMGDVIVDINDQVFSTTEETSEYITTHRQDEIVLTVLRYGSEEQEDLTITPTVDTEGDQKIGVALIKSGIVKYPWYEAIWLGIKSTVLMTGAILIAFWTIIKNLFIGMPAGLEVSGPVGIAVMTGQAARMGLVYILQFTALLSINLAILNFLPFPALDGGRVLFVIIEKIRRKPMNQKIENVIHTIGFVFLIVLLLVVTGKDIFRSLF</sequence>
<evidence type="ECO:0000256" key="2">
    <source>
        <dbReference type="ARBA" id="ARBA00004141"/>
    </source>
</evidence>
<dbReference type="Gene3D" id="2.30.42.10">
    <property type="match status" value="1"/>
</dbReference>
<dbReference type="Pfam" id="PF02163">
    <property type="entry name" value="Peptidase_M50"/>
    <property type="match status" value="2"/>
</dbReference>
<evidence type="ECO:0000256" key="10">
    <source>
        <dbReference type="ARBA" id="ARBA00023136"/>
    </source>
</evidence>
<reference evidence="14" key="1">
    <citation type="submission" date="2017-09" db="EMBL/GenBank/DDBJ databases">
        <title>Depth-based differentiation of microbial function through sediment-hosted aquifers and enrichment of novel symbionts in the deep terrestrial subsurface.</title>
        <authorList>
            <person name="Probst A.J."/>
            <person name="Ladd B."/>
            <person name="Jarett J.K."/>
            <person name="Geller-Mcgrath D.E."/>
            <person name="Sieber C.M.K."/>
            <person name="Emerson J.B."/>
            <person name="Anantharaman K."/>
            <person name="Thomas B.C."/>
            <person name="Malmstrom R."/>
            <person name="Stieglmeier M."/>
            <person name="Klingl A."/>
            <person name="Woyke T."/>
            <person name="Ryan C.M."/>
            <person name="Banfield J.F."/>
        </authorList>
    </citation>
    <scope>NUCLEOTIDE SEQUENCE [LARGE SCALE GENOMIC DNA]</scope>
</reference>
<proteinExistence type="inferred from homology"/>
<evidence type="ECO:0000256" key="7">
    <source>
        <dbReference type="ARBA" id="ARBA00022833"/>
    </source>
</evidence>
<dbReference type="SUPFAM" id="SSF50156">
    <property type="entry name" value="PDZ domain-like"/>
    <property type="match status" value="1"/>
</dbReference>
<evidence type="ECO:0000313" key="13">
    <source>
        <dbReference type="EMBL" id="PIR93985.1"/>
    </source>
</evidence>
<comment type="cofactor">
    <cofactor evidence="1 11">
        <name>Zn(2+)</name>
        <dbReference type="ChEBI" id="CHEBI:29105"/>
    </cofactor>
</comment>
<protein>
    <recommendedName>
        <fullName evidence="11">Zinc metalloprotease</fullName>
        <ecNumber evidence="11">3.4.24.-</ecNumber>
    </recommendedName>
</protein>
<dbReference type="EC" id="3.4.24.-" evidence="11"/>
<feature type="transmembrane region" description="Helical" evidence="11">
    <location>
        <begin position="109"/>
        <end position="135"/>
    </location>
</feature>
<keyword evidence="4 13" id="KW-0645">Protease</keyword>
<dbReference type="InterPro" id="IPR004387">
    <property type="entry name" value="Pept_M50_Zn"/>
</dbReference>
<keyword evidence="11" id="KW-0479">Metal-binding</keyword>
<dbReference type="InterPro" id="IPR008915">
    <property type="entry name" value="Peptidase_M50"/>
</dbReference>
<keyword evidence="8 11" id="KW-1133">Transmembrane helix</keyword>
<evidence type="ECO:0000256" key="8">
    <source>
        <dbReference type="ARBA" id="ARBA00022989"/>
    </source>
</evidence>
<dbReference type="Pfam" id="PF17820">
    <property type="entry name" value="PDZ_6"/>
    <property type="match status" value="1"/>
</dbReference>
<dbReference type="GO" id="GO:0016020">
    <property type="term" value="C:membrane"/>
    <property type="evidence" value="ECO:0007669"/>
    <property type="project" value="UniProtKB-SubCell"/>
</dbReference>
<dbReference type="PROSITE" id="PS50106">
    <property type="entry name" value="PDZ"/>
    <property type="match status" value="1"/>
</dbReference>
<comment type="subcellular location">
    <subcellularLocation>
        <location evidence="2">Membrane</location>
        <topology evidence="2">Multi-pass membrane protein</topology>
    </subcellularLocation>
</comment>
<evidence type="ECO:0000256" key="6">
    <source>
        <dbReference type="ARBA" id="ARBA00022801"/>
    </source>
</evidence>
<accession>A0A2H0V4K9</accession>
<evidence type="ECO:0000256" key="4">
    <source>
        <dbReference type="ARBA" id="ARBA00022670"/>
    </source>
</evidence>
<evidence type="ECO:0000256" key="3">
    <source>
        <dbReference type="ARBA" id="ARBA00007931"/>
    </source>
</evidence>
<feature type="transmembrane region" description="Helical" evidence="11">
    <location>
        <begin position="300"/>
        <end position="321"/>
    </location>
</feature>
<feature type="domain" description="PDZ" evidence="12">
    <location>
        <begin position="153"/>
        <end position="209"/>
    </location>
</feature>
<feature type="transmembrane region" description="Helical" evidence="11">
    <location>
        <begin position="247"/>
        <end position="267"/>
    </location>
</feature>
<evidence type="ECO:0000256" key="11">
    <source>
        <dbReference type="RuleBase" id="RU362031"/>
    </source>
</evidence>
<dbReference type="AlphaFoldDB" id="A0A2H0V4K9"/>
<dbReference type="PANTHER" id="PTHR42837:SF2">
    <property type="entry name" value="MEMBRANE METALLOPROTEASE ARASP2, CHLOROPLASTIC-RELATED"/>
    <property type="match status" value="1"/>
</dbReference>
<evidence type="ECO:0000256" key="5">
    <source>
        <dbReference type="ARBA" id="ARBA00022692"/>
    </source>
</evidence>
<dbReference type="NCBIfam" id="TIGR00054">
    <property type="entry name" value="RIP metalloprotease RseP"/>
    <property type="match status" value="1"/>
</dbReference>
<dbReference type="PANTHER" id="PTHR42837">
    <property type="entry name" value="REGULATOR OF SIGMA-E PROTEASE RSEP"/>
    <property type="match status" value="1"/>
</dbReference>
<dbReference type="InterPro" id="IPR041489">
    <property type="entry name" value="PDZ_6"/>
</dbReference>
<evidence type="ECO:0000256" key="1">
    <source>
        <dbReference type="ARBA" id="ARBA00001947"/>
    </source>
</evidence>
<dbReference type="SMART" id="SM00228">
    <property type="entry name" value="PDZ"/>
    <property type="match status" value="1"/>
</dbReference>
<dbReference type="InterPro" id="IPR036034">
    <property type="entry name" value="PDZ_sf"/>
</dbReference>
<feature type="transmembrane region" description="Helical" evidence="11">
    <location>
        <begin position="351"/>
        <end position="369"/>
    </location>
</feature>
<keyword evidence="9 11" id="KW-0482">Metalloprotease</keyword>
<dbReference type="GO" id="GO:0006508">
    <property type="term" value="P:proteolysis"/>
    <property type="evidence" value="ECO:0007669"/>
    <property type="project" value="UniProtKB-KW"/>
</dbReference>
<evidence type="ECO:0000259" key="12">
    <source>
        <dbReference type="PROSITE" id="PS50106"/>
    </source>
</evidence>
<dbReference type="EMBL" id="PFAP01000026">
    <property type="protein sequence ID" value="PIR93985.1"/>
    <property type="molecule type" value="Genomic_DNA"/>
</dbReference>
<keyword evidence="10 11" id="KW-0472">Membrane</keyword>
<evidence type="ECO:0000313" key="14">
    <source>
        <dbReference type="Proteomes" id="UP000229901"/>
    </source>
</evidence>
<organism evidence="13 14">
    <name type="scientific">Candidatus Falkowbacteria bacterium CG10_big_fil_rev_8_21_14_0_10_39_11</name>
    <dbReference type="NCBI Taxonomy" id="1974565"/>
    <lineage>
        <taxon>Bacteria</taxon>
        <taxon>Candidatus Falkowiibacteriota</taxon>
    </lineage>
</organism>
<comment type="similarity">
    <text evidence="3 11">Belongs to the peptidase M50B family.</text>
</comment>
<gene>
    <name evidence="13" type="primary">rseP</name>
    <name evidence="13" type="ORF">COT97_03740</name>
</gene>
<keyword evidence="5 11" id="KW-0812">Transmembrane</keyword>
<dbReference type="InterPro" id="IPR001478">
    <property type="entry name" value="PDZ"/>
</dbReference>
<evidence type="ECO:0000256" key="9">
    <source>
        <dbReference type="ARBA" id="ARBA00023049"/>
    </source>
</evidence>
<comment type="caution">
    <text evidence="13">The sequence shown here is derived from an EMBL/GenBank/DDBJ whole genome shotgun (WGS) entry which is preliminary data.</text>
</comment>